<accession>A0A421F9K8</accession>
<evidence type="ECO:0008006" key="3">
    <source>
        <dbReference type="Google" id="ProtNLM"/>
    </source>
</evidence>
<protein>
    <recommendedName>
        <fullName evidence="3">RxLR effector protein</fullName>
    </recommendedName>
</protein>
<dbReference type="AlphaFoldDB" id="A0A421F9K8"/>
<gene>
    <name evidence="1" type="ORF">BBI17_009237</name>
</gene>
<evidence type="ECO:0000313" key="1">
    <source>
        <dbReference type="EMBL" id="RLN31988.1"/>
    </source>
</evidence>
<reference evidence="1 2" key="1">
    <citation type="submission" date="2018-07" db="EMBL/GenBank/DDBJ databases">
        <title>Genome sequencing of oomycete isolates from Chile give support for New Zealand origin for Phytophthora kernoviae and make available the first Nothophytophthora sp. genome.</title>
        <authorList>
            <person name="Studholme D.J."/>
            <person name="Sanfuentes E."/>
            <person name="Panda P."/>
            <person name="Hill R."/>
            <person name="Sambles C."/>
            <person name="Grant M."/>
            <person name="Williams N.M."/>
            <person name="Mcdougal R.L."/>
        </authorList>
    </citation>
    <scope>NUCLEOTIDE SEQUENCE [LARGE SCALE GENOMIC DNA]</scope>
    <source>
        <strain evidence="1">Chile2</strain>
    </source>
</reference>
<name>A0A421F9K8_9STRA</name>
<organism evidence="1 2">
    <name type="scientific">Phytophthora kernoviae</name>
    <dbReference type="NCBI Taxonomy" id="325452"/>
    <lineage>
        <taxon>Eukaryota</taxon>
        <taxon>Sar</taxon>
        <taxon>Stramenopiles</taxon>
        <taxon>Oomycota</taxon>
        <taxon>Peronosporomycetes</taxon>
        <taxon>Peronosporales</taxon>
        <taxon>Peronosporaceae</taxon>
        <taxon>Phytophthora</taxon>
    </lineage>
</organism>
<dbReference type="Proteomes" id="UP000285883">
    <property type="component" value="Unassembled WGS sequence"/>
</dbReference>
<evidence type="ECO:0000313" key="2">
    <source>
        <dbReference type="Proteomes" id="UP000285883"/>
    </source>
</evidence>
<proteinExistence type="predicted"/>
<dbReference type="EMBL" id="MAYM02000904">
    <property type="protein sequence ID" value="RLN31988.1"/>
    <property type="molecule type" value="Genomic_DNA"/>
</dbReference>
<comment type="caution">
    <text evidence="1">The sequence shown here is derived from an EMBL/GenBank/DDBJ whole genome shotgun (WGS) entry which is preliminary data.</text>
</comment>
<sequence length="170" mass="19331">MQIWHSYEMSPVLNSLLTARAIKSWIKNTNAVLANTPTTATAVNNEANYKRSLRAAETTANSVDDEEERDLMSGLSKLKEKVQLYKMRYGAAKEIKLKAAAAAKAAAKTDKLKAKEKSMINGWLNKLRTPEKVYKDLGLNKLGARATESKNYRIYEEYLPQYYKRVDVFF</sequence>